<dbReference type="Pfam" id="PF05821">
    <property type="entry name" value="NDUF_B8"/>
    <property type="match status" value="1"/>
</dbReference>
<keyword evidence="1" id="KW-0472">Membrane</keyword>
<keyword evidence="1" id="KW-0812">Transmembrane</keyword>
<evidence type="ECO:0000313" key="3">
    <source>
        <dbReference type="Proteomes" id="UP001187682"/>
    </source>
</evidence>
<accession>A0AAE8MQ21</accession>
<sequence>MSLRIASASTRSAVKLGANPLPLVQRRFFWPASFNSPEVINKKYPDYPKLTEAEDPGMNGGYINPPAIKRQFRDPYGDWWDKQERRNFGEPVHEDNDLLGMMSPYEYTWASTRKAAVLFTCFAATLLSGIGLVYLVYPDQKSYPREFEDGLERELGGAGAWRARKVGDADP</sequence>
<gene>
    <name evidence="2" type="ORF">DNG_00127</name>
</gene>
<dbReference type="PANTHER" id="PTHR12840:SF1">
    <property type="entry name" value="NADH DEHYDROGENASE [UBIQUINONE] 1 BETA SUBCOMPLEX SUBUNIT 8, MITOCHONDRIAL"/>
    <property type="match status" value="1"/>
</dbReference>
<dbReference type="Proteomes" id="UP001187682">
    <property type="component" value="Unassembled WGS sequence"/>
</dbReference>
<reference evidence="2" key="1">
    <citation type="submission" date="2018-03" db="EMBL/GenBank/DDBJ databases">
        <authorList>
            <person name="Guldener U."/>
        </authorList>
    </citation>
    <scope>NUCLEOTIDE SEQUENCE</scope>
</reference>
<proteinExistence type="predicted"/>
<protein>
    <submittedName>
        <fullName evidence="2">Uncharacterized protein</fullName>
    </submittedName>
</protein>
<feature type="transmembrane region" description="Helical" evidence="1">
    <location>
        <begin position="115"/>
        <end position="137"/>
    </location>
</feature>
<evidence type="ECO:0000256" key="1">
    <source>
        <dbReference type="SAM" id="Phobius"/>
    </source>
</evidence>
<dbReference type="InterPro" id="IPR008699">
    <property type="entry name" value="NDUFB8"/>
</dbReference>
<keyword evidence="1" id="KW-1133">Transmembrane helix</keyword>
<dbReference type="AlphaFoldDB" id="A0AAE8MQ21"/>
<dbReference type="PANTHER" id="PTHR12840">
    <property type="entry name" value="NADH-UBIQUINONE OXIDOREDUCTASE ASHI SUBUNIT"/>
    <property type="match status" value="1"/>
</dbReference>
<organism evidence="2 3">
    <name type="scientific">Cephalotrichum gorgonifer</name>
    <dbReference type="NCBI Taxonomy" id="2041049"/>
    <lineage>
        <taxon>Eukaryota</taxon>
        <taxon>Fungi</taxon>
        <taxon>Dikarya</taxon>
        <taxon>Ascomycota</taxon>
        <taxon>Pezizomycotina</taxon>
        <taxon>Sordariomycetes</taxon>
        <taxon>Hypocreomycetidae</taxon>
        <taxon>Microascales</taxon>
        <taxon>Microascaceae</taxon>
        <taxon>Cephalotrichum</taxon>
    </lineage>
</organism>
<dbReference type="GO" id="GO:0005739">
    <property type="term" value="C:mitochondrion"/>
    <property type="evidence" value="ECO:0007669"/>
    <property type="project" value="InterPro"/>
</dbReference>
<comment type="caution">
    <text evidence="2">The sequence shown here is derived from an EMBL/GenBank/DDBJ whole genome shotgun (WGS) entry which is preliminary data.</text>
</comment>
<keyword evidence="3" id="KW-1185">Reference proteome</keyword>
<name>A0AAE8MQ21_9PEZI</name>
<dbReference type="EMBL" id="ONZQ02000001">
    <property type="protein sequence ID" value="SPN96606.1"/>
    <property type="molecule type" value="Genomic_DNA"/>
</dbReference>
<evidence type="ECO:0000313" key="2">
    <source>
        <dbReference type="EMBL" id="SPN96606.1"/>
    </source>
</evidence>